<proteinExistence type="predicted"/>
<sequence length="503" mass="51220">MQLPGGRARSSASAGASSGGSSAGGRSVALTQPYVCVQLLVSEGAHFTLELTVADTDGGRHRLVLSTSFVSAKTTGLHAQIPLSGLPRGEWTTLAIHVADLVHAHCGGRTFKHTEGITLGAAFRLRRIFTTRRPPPEERPATAEGASLGGRAQWALPRSPLSAAATNDATAEPLQRRDAFPGGVQPWCVVLDARRVAAAQAKEAALDFSLPPRVRLVETNDSHVIERVTEGQEGELARPSNAPRKSRSHGGRGKGSKAGGKGRGGGDRGGGTETTSISNAGGAQVPGKHKGSNPLLMQQQMRMTSLNVLHQALGSGAATLAPQLLLAAADELTASAAGMGAAAGAQPPAASAAQAQLAVTDALQQQLYRASHPASQFGMHLPQVAGMPPGAAQLGAPMPVMPGVPPFGAHFGQLAMPGQMHGQPPATVAASPALGQLSAIQLQMLGVNPYLAAATGGIPPAAGGTPHMPPFAQLVAPQAVMPPRSSGFAPYPTPAPPQQPPTN</sequence>
<dbReference type="InterPro" id="IPR040441">
    <property type="entry name" value="CFA20/CFAP20DC"/>
</dbReference>
<reference evidence="3" key="1">
    <citation type="submission" date="2021-01" db="EMBL/GenBank/DDBJ databases">
        <authorList>
            <person name="Corre E."/>
            <person name="Pelletier E."/>
            <person name="Niang G."/>
            <person name="Scheremetjew M."/>
            <person name="Finn R."/>
            <person name="Kale V."/>
            <person name="Holt S."/>
            <person name="Cochrane G."/>
            <person name="Meng A."/>
            <person name="Brown T."/>
            <person name="Cohen L."/>
        </authorList>
    </citation>
    <scope>NUCLEOTIDE SEQUENCE</scope>
    <source>
        <strain evidence="3">RCC927</strain>
    </source>
</reference>
<feature type="compositionally biased region" description="Low complexity" evidence="1">
    <location>
        <begin position="1"/>
        <end position="16"/>
    </location>
</feature>
<evidence type="ECO:0000256" key="1">
    <source>
        <dbReference type="SAM" id="MobiDB-lite"/>
    </source>
</evidence>
<feature type="domain" description="CFA20" evidence="2">
    <location>
        <begin position="27"/>
        <end position="132"/>
    </location>
</feature>
<feature type="region of interest" description="Disordered" evidence="1">
    <location>
        <begin position="130"/>
        <end position="150"/>
    </location>
</feature>
<evidence type="ECO:0000259" key="2">
    <source>
        <dbReference type="Pfam" id="PF05018"/>
    </source>
</evidence>
<feature type="compositionally biased region" description="Basic residues" evidence="1">
    <location>
        <begin position="244"/>
        <end position="255"/>
    </location>
</feature>
<dbReference type="Pfam" id="PF05018">
    <property type="entry name" value="CFA20_dom"/>
    <property type="match status" value="1"/>
</dbReference>
<name>A0A7S3B9Z2_9VIRI</name>
<protein>
    <recommendedName>
        <fullName evidence="2">CFA20 domain-containing protein</fullName>
    </recommendedName>
</protein>
<accession>A0A7S3B9Z2</accession>
<feature type="region of interest" description="Disordered" evidence="1">
    <location>
        <begin position="1"/>
        <end position="23"/>
    </location>
</feature>
<dbReference type="AlphaFoldDB" id="A0A7S3B9Z2"/>
<dbReference type="EMBL" id="HBHY01003805">
    <property type="protein sequence ID" value="CAE0129384.1"/>
    <property type="molecule type" value="Transcribed_RNA"/>
</dbReference>
<dbReference type="PANTHER" id="PTHR12458">
    <property type="entry name" value="ORF PROTEIN"/>
    <property type="match status" value="1"/>
</dbReference>
<gene>
    <name evidence="3" type="ORF">PSIN1315_LOCUS2506</name>
</gene>
<feature type="region of interest" description="Disordered" evidence="1">
    <location>
        <begin position="482"/>
        <end position="503"/>
    </location>
</feature>
<feature type="compositionally biased region" description="Gly residues" evidence="1">
    <location>
        <begin position="256"/>
        <end position="272"/>
    </location>
</feature>
<organism evidence="3">
    <name type="scientific">Prasinoderma singulare</name>
    <dbReference type="NCBI Taxonomy" id="676789"/>
    <lineage>
        <taxon>Eukaryota</taxon>
        <taxon>Viridiplantae</taxon>
        <taxon>Prasinodermophyta</taxon>
        <taxon>Prasinodermophyceae</taxon>
        <taxon>Prasinodermales</taxon>
        <taxon>Prasinodermaceae</taxon>
        <taxon>Prasinoderma</taxon>
    </lineage>
</organism>
<feature type="region of interest" description="Disordered" evidence="1">
    <location>
        <begin position="225"/>
        <end position="293"/>
    </location>
</feature>
<feature type="compositionally biased region" description="Pro residues" evidence="1">
    <location>
        <begin position="491"/>
        <end position="503"/>
    </location>
</feature>
<dbReference type="InterPro" id="IPR007714">
    <property type="entry name" value="CFA20_dom"/>
</dbReference>
<evidence type="ECO:0000313" key="3">
    <source>
        <dbReference type="EMBL" id="CAE0129384.1"/>
    </source>
</evidence>